<evidence type="ECO:0000256" key="8">
    <source>
        <dbReference type="RuleBase" id="RU363032"/>
    </source>
</evidence>
<dbReference type="AlphaFoldDB" id="A0A291LVW1"/>
<feature type="transmembrane region" description="Helical" evidence="8">
    <location>
        <begin position="233"/>
        <end position="258"/>
    </location>
</feature>
<dbReference type="PANTHER" id="PTHR43357:SF4">
    <property type="entry name" value="INNER MEMBRANE ABC TRANSPORTER PERMEASE PROTEIN YDCV"/>
    <property type="match status" value="1"/>
</dbReference>
<evidence type="ECO:0000259" key="9">
    <source>
        <dbReference type="PROSITE" id="PS50928"/>
    </source>
</evidence>
<keyword evidence="4" id="KW-0997">Cell inner membrane</keyword>
<dbReference type="PANTHER" id="PTHR43357">
    <property type="entry name" value="INNER MEMBRANE ABC TRANSPORTER PERMEASE PROTEIN YDCV"/>
    <property type="match status" value="1"/>
</dbReference>
<comment type="subcellular location">
    <subcellularLocation>
        <location evidence="1">Cell inner membrane</location>
        <topology evidence="1">Multi-pass membrane protein</topology>
    </subcellularLocation>
    <subcellularLocation>
        <location evidence="8">Cell membrane</location>
        <topology evidence="8">Multi-pass membrane protein</topology>
    </subcellularLocation>
</comment>
<evidence type="ECO:0000256" key="2">
    <source>
        <dbReference type="ARBA" id="ARBA00022448"/>
    </source>
</evidence>
<dbReference type="KEGG" id="cmag:CBW24_01680"/>
<dbReference type="Proteomes" id="UP000219050">
    <property type="component" value="Chromosome"/>
</dbReference>
<feature type="transmembrane region" description="Helical" evidence="8">
    <location>
        <begin position="132"/>
        <end position="156"/>
    </location>
</feature>
<proteinExistence type="inferred from homology"/>
<keyword evidence="6 8" id="KW-1133">Transmembrane helix</keyword>
<dbReference type="Gene3D" id="1.10.3720.10">
    <property type="entry name" value="MetI-like"/>
    <property type="match status" value="1"/>
</dbReference>
<dbReference type="EMBL" id="CP021404">
    <property type="protein sequence ID" value="ATI40840.1"/>
    <property type="molecule type" value="Genomic_DNA"/>
</dbReference>
<dbReference type="OrthoDB" id="9815533at2"/>
<keyword evidence="2 8" id="KW-0813">Transport</keyword>
<keyword evidence="3" id="KW-1003">Cell membrane</keyword>
<sequence length="266" mass="28978">MTRSPLRLFFSTGSWAILAFLVLPILVVIPVSLTDTTFIGLPKEHLSLQHFDTFLRSPEWLRATWTSIWIGGVVAAASTALGTAFCIGCWFLSDRAAMIARWVMIVPILVPPVVQSLGFYKFWVTLGLIDTHFGVILAHTLLALPYVTISVFAALANLDRRIPQAARNLGASLGMTIRTVILPSIRPGMITGAIFAFIVSFDEIVGVLFLTVRRVETLPKMIWEGIQESVDPVIAAVATILVFITLLVTAAAVARIYATAKPQASS</sequence>
<dbReference type="RefSeq" id="WP_097372475.1">
    <property type="nucleotide sequence ID" value="NZ_CP021404.1"/>
</dbReference>
<feature type="domain" description="ABC transmembrane type-1" evidence="9">
    <location>
        <begin position="64"/>
        <end position="252"/>
    </location>
</feature>
<organism evidence="10 11">
    <name type="scientific">Pacificitalea manganoxidans</name>
    <dbReference type="NCBI Taxonomy" id="1411902"/>
    <lineage>
        <taxon>Bacteria</taxon>
        <taxon>Pseudomonadati</taxon>
        <taxon>Pseudomonadota</taxon>
        <taxon>Alphaproteobacteria</taxon>
        <taxon>Rhodobacterales</taxon>
        <taxon>Paracoccaceae</taxon>
        <taxon>Pacificitalea</taxon>
    </lineage>
</organism>
<name>A0A291LVW1_9RHOB</name>
<gene>
    <name evidence="10" type="ORF">CBW24_01680</name>
</gene>
<dbReference type="PROSITE" id="PS50928">
    <property type="entry name" value="ABC_TM1"/>
    <property type="match status" value="1"/>
</dbReference>
<evidence type="ECO:0000256" key="1">
    <source>
        <dbReference type="ARBA" id="ARBA00004429"/>
    </source>
</evidence>
<evidence type="ECO:0000256" key="6">
    <source>
        <dbReference type="ARBA" id="ARBA00022989"/>
    </source>
</evidence>
<dbReference type="InterPro" id="IPR035906">
    <property type="entry name" value="MetI-like_sf"/>
</dbReference>
<evidence type="ECO:0000256" key="5">
    <source>
        <dbReference type="ARBA" id="ARBA00022692"/>
    </source>
</evidence>
<dbReference type="GO" id="GO:0005886">
    <property type="term" value="C:plasma membrane"/>
    <property type="evidence" value="ECO:0007669"/>
    <property type="project" value="UniProtKB-SubCell"/>
</dbReference>
<protein>
    <submittedName>
        <fullName evidence="10">ABC transporter permease</fullName>
    </submittedName>
</protein>
<evidence type="ECO:0000313" key="11">
    <source>
        <dbReference type="Proteomes" id="UP000219050"/>
    </source>
</evidence>
<keyword evidence="7 8" id="KW-0472">Membrane</keyword>
<feature type="transmembrane region" description="Helical" evidence="8">
    <location>
        <begin position="68"/>
        <end position="92"/>
    </location>
</feature>
<evidence type="ECO:0000313" key="10">
    <source>
        <dbReference type="EMBL" id="ATI40840.1"/>
    </source>
</evidence>
<dbReference type="CDD" id="cd06261">
    <property type="entry name" value="TM_PBP2"/>
    <property type="match status" value="1"/>
</dbReference>
<feature type="transmembrane region" description="Helical" evidence="8">
    <location>
        <begin position="12"/>
        <end position="33"/>
    </location>
</feature>
<dbReference type="GO" id="GO:0055085">
    <property type="term" value="P:transmembrane transport"/>
    <property type="evidence" value="ECO:0007669"/>
    <property type="project" value="InterPro"/>
</dbReference>
<feature type="transmembrane region" description="Helical" evidence="8">
    <location>
        <begin position="191"/>
        <end position="212"/>
    </location>
</feature>
<evidence type="ECO:0000256" key="3">
    <source>
        <dbReference type="ARBA" id="ARBA00022475"/>
    </source>
</evidence>
<keyword evidence="5 8" id="KW-0812">Transmembrane</keyword>
<comment type="similarity">
    <text evidence="8">Belongs to the binding-protein-dependent transport system permease family.</text>
</comment>
<evidence type="ECO:0000256" key="7">
    <source>
        <dbReference type="ARBA" id="ARBA00023136"/>
    </source>
</evidence>
<dbReference type="InterPro" id="IPR000515">
    <property type="entry name" value="MetI-like"/>
</dbReference>
<evidence type="ECO:0000256" key="4">
    <source>
        <dbReference type="ARBA" id="ARBA00022519"/>
    </source>
</evidence>
<reference evidence="10 11" key="1">
    <citation type="submission" date="2017-05" db="EMBL/GenBank/DDBJ databases">
        <title>Comparative genomic and metabolic analysis of manganese-oxidizing mechanisms in Celeribater manganoxidans DY25T: its adaption to the environment of polymetallic nodule.</title>
        <authorList>
            <person name="Wang X."/>
        </authorList>
    </citation>
    <scope>NUCLEOTIDE SEQUENCE [LARGE SCALE GENOMIC DNA]</scope>
    <source>
        <strain evidence="10 11">DY25</strain>
    </source>
</reference>
<dbReference type="Pfam" id="PF00528">
    <property type="entry name" value="BPD_transp_1"/>
    <property type="match status" value="1"/>
</dbReference>
<keyword evidence="11" id="KW-1185">Reference proteome</keyword>
<feature type="transmembrane region" description="Helical" evidence="8">
    <location>
        <begin position="99"/>
        <end position="120"/>
    </location>
</feature>
<accession>A0A291LVW1</accession>
<dbReference type="SUPFAM" id="SSF161098">
    <property type="entry name" value="MetI-like"/>
    <property type="match status" value="1"/>
</dbReference>